<evidence type="ECO:0000313" key="1">
    <source>
        <dbReference type="EMBL" id="OXM56178.1"/>
    </source>
</evidence>
<organism evidence="1 2">
    <name type="scientific">Amycolatopsis thailandensis</name>
    <dbReference type="NCBI Taxonomy" id="589330"/>
    <lineage>
        <taxon>Bacteria</taxon>
        <taxon>Bacillati</taxon>
        <taxon>Actinomycetota</taxon>
        <taxon>Actinomycetes</taxon>
        <taxon>Pseudonocardiales</taxon>
        <taxon>Pseudonocardiaceae</taxon>
        <taxon>Amycolatopsis</taxon>
    </lineage>
</organism>
<reference evidence="1 2" key="1">
    <citation type="submission" date="2017-07" db="EMBL/GenBank/DDBJ databases">
        <title>Amycolatopsis thailandensis Genome sequencing and assembly.</title>
        <authorList>
            <person name="Kaur N."/>
            <person name="Mayilraj S."/>
        </authorList>
    </citation>
    <scope>NUCLEOTIDE SEQUENCE [LARGE SCALE GENOMIC DNA]</scope>
    <source>
        <strain evidence="1 2">JCM 16380</strain>
    </source>
</reference>
<protein>
    <submittedName>
        <fullName evidence="1">Uncharacterized protein</fullName>
    </submittedName>
</protein>
<keyword evidence="2" id="KW-1185">Reference proteome</keyword>
<evidence type="ECO:0000313" key="2">
    <source>
        <dbReference type="Proteomes" id="UP000215223"/>
    </source>
</evidence>
<gene>
    <name evidence="1" type="ORF">CFP71_14305</name>
</gene>
<comment type="caution">
    <text evidence="1">The sequence shown here is derived from an EMBL/GenBank/DDBJ whole genome shotgun (WGS) entry which is preliminary data.</text>
</comment>
<dbReference type="AlphaFoldDB" id="A0A229SB96"/>
<sequence>MQPTARRAHTIARDLLSLTRAGEADRLAAALVSTASYGRQGPALGDVIGRLVDTFSLAAKDRRRSLRIREPFTLRLRDHSGLTVRPDRLDPAVAAIVRAIAASVRDDRDTCADQIGEACENTDLDQRIRVLAHCLVWTSDFLSTDTTAYPPVLSCLKGSLPHRPQ</sequence>
<dbReference type="EMBL" id="NMQT01000050">
    <property type="protein sequence ID" value="OXM56178.1"/>
    <property type="molecule type" value="Genomic_DNA"/>
</dbReference>
<name>A0A229SB96_9PSEU</name>
<dbReference type="Proteomes" id="UP000215223">
    <property type="component" value="Unassembled WGS sequence"/>
</dbReference>
<accession>A0A229SB96</accession>
<dbReference type="RefSeq" id="WP_093934339.1">
    <property type="nucleotide sequence ID" value="NZ_JBHUSO010000103.1"/>
</dbReference>
<dbReference type="OrthoDB" id="3635305at2"/>
<proteinExistence type="predicted"/>